<dbReference type="Pfam" id="PF04542">
    <property type="entry name" value="Sigma70_r2"/>
    <property type="match status" value="1"/>
</dbReference>
<dbReference type="InterPro" id="IPR007627">
    <property type="entry name" value="RNA_pol_sigma70_r2"/>
</dbReference>
<keyword evidence="3" id="KW-0731">Sigma factor</keyword>
<dbReference type="PANTHER" id="PTHR43133">
    <property type="entry name" value="RNA POLYMERASE ECF-TYPE SIGMA FACTO"/>
    <property type="match status" value="1"/>
</dbReference>
<dbReference type="SUPFAM" id="SSF88659">
    <property type="entry name" value="Sigma3 and sigma4 domains of RNA polymerase sigma factors"/>
    <property type="match status" value="1"/>
</dbReference>
<organism evidence="7">
    <name type="scientific">uncultured Thermomicrobiales bacterium</name>
    <dbReference type="NCBI Taxonomy" id="1645740"/>
    <lineage>
        <taxon>Bacteria</taxon>
        <taxon>Pseudomonadati</taxon>
        <taxon>Thermomicrobiota</taxon>
        <taxon>Thermomicrobia</taxon>
        <taxon>Thermomicrobiales</taxon>
        <taxon>environmental samples</taxon>
    </lineage>
</organism>
<name>A0A6J4UXN5_9BACT</name>
<accession>A0A6J4UXN5</accession>
<evidence type="ECO:0000256" key="4">
    <source>
        <dbReference type="ARBA" id="ARBA00023163"/>
    </source>
</evidence>
<feature type="domain" description="RNA polymerase sigma-70 region 2" evidence="5">
    <location>
        <begin position="40"/>
        <end position="107"/>
    </location>
</feature>
<evidence type="ECO:0000313" key="7">
    <source>
        <dbReference type="EMBL" id="CAA9562907.1"/>
    </source>
</evidence>
<keyword evidence="2" id="KW-0805">Transcription regulation</keyword>
<sequence length="236" mass="25710">MPTDAERPRLPAGREPAAEDDDRRLVAALRRGDDAAFVALLDRYHAPLVRLASLYVADPAVAEEVVQETWLGVLGGIDRFEGRSSFKTWLCRILTNLAKRRGAREARTVPFSALSRPGADGAGPAVDPGRFLPPGDAWAGHWAGDLRDWGRLPEEALLAQEALAHVRRAIAALPPTQRLVVTMRDVEGWTAGEVCGVLAISAANQRVLLHRARSGVRRALERYLEGTPPRCPPPTT</sequence>
<dbReference type="InterPro" id="IPR013325">
    <property type="entry name" value="RNA_pol_sigma_r2"/>
</dbReference>
<comment type="similarity">
    <text evidence="1">Belongs to the sigma-70 factor family. ECF subfamily.</text>
</comment>
<dbReference type="Gene3D" id="1.10.10.10">
    <property type="entry name" value="Winged helix-like DNA-binding domain superfamily/Winged helix DNA-binding domain"/>
    <property type="match status" value="1"/>
</dbReference>
<dbReference type="EMBL" id="CADCWF010000176">
    <property type="protein sequence ID" value="CAA9562907.1"/>
    <property type="molecule type" value="Genomic_DNA"/>
</dbReference>
<keyword evidence="4" id="KW-0804">Transcription</keyword>
<dbReference type="InterPro" id="IPR039425">
    <property type="entry name" value="RNA_pol_sigma-70-like"/>
</dbReference>
<dbReference type="GO" id="GO:0003677">
    <property type="term" value="F:DNA binding"/>
    <property type="evidence" value="ECO:0007669"/>
    <property type="project" value="InterPro"/>
</dbReference>
<evidence type="ECO:0000259" key="5">
    <source>
        <dbReference type="Pfam" id="PF04542"/>
    </source>
</evidence>
<gene>
    <name evidence="7" type="ORF">AVDCRST_MAG59-2747</name>
</gene>
<protein>
    <submittedName>
        <fullName evidence="7">RNA polymerase sigma factor RpoE</fullName>
    </submittedName>
</protein>
<dbReference type="GO" id="GO:0006352">
    <property type="term" value="P:DNA-templated transcription initiation"/>
    <property type="evidence" value="ECO:0007669"/>
    <property type="project" value="InterPro"/>
</dbReference>
<evidence type="ECO:0000256" key="3">
    <source>
        <dbReference type="ARBA" id="ARBA00023082"/>
    </source>
</evidence>
<reference evidence="7" key="1">
    <citation type="submission" date="2020-02" db="EMBL/GenBank/DDBJ databases">
        <authorList>
            <person name="Meier V. D."/>
        </authorList>
    </citation>
    <scope>NUCLEOTIDE SEQUENCE</scope>
    <source>
        <strain evidence="7">AVDCRST_MAG59</strain>
    </source>
</reference>
<dbReference type="InterPro" id="IPR014284">
    <property type="entry name" value="RNA_pol_sigma-70_dom"/>
</dbReference>
<dbReference type="CDD" id="cd06171">
    <property type="entry name" value="Sigma70_r4"/>
    <property type="match status" value="1"/>
</dbReference>
<dbReference type="InterPro" id="IPR013249">
    <property type="entry name" value="RNA_pol_sigma70_r4_t2"/>
</dbReference>
<evidence type="ECO:0000259" key="6">
    <source>
        <dbReference type="Pfam" id="PF08281"/>
    </source>
</evidence>
<evidence type="ECO:0000256" key="2">
    <source>
        <dbReference type="ARBA" id="ARBA00023015"/>
    </source>
</evidence>
<feature type="domain" description="RNA polymerase sigma factor 70 region 4 type 2" evidence="6">
    <location>
        <begin position="166"/>
        <end position="213"/>
    </location>
</feature>
<dbReference type="Pfam" id="PF08281">
    <property type="entry name" value="Sigma70_r4_2"/>
    <property type="match status" value="1"/>
</dbReference>
<dbReference type="GO" id="GO:0016987">
    <property type="term" value="F:sigma factor activity"/>
    <property type="evidence" value="ECO:0007669"/>
    <property type="project" value="UniProtKB-KW"/>
</dbReference>
<dbReference type="AlphaFoldDB" id="A0A6J4UXN5"/>
<dbReference type="NCBIfam" id="TIGR02937">
    <property type="entry name" value="sigma70-ECF"/>
    <property type="match status" value="1"/>
</dbReference>
<dbReference type="InterPro" id="IPR013324">
    <property type="entry name" value="RNA_pol_sigma_r3/r4-like"/>
</dbReference>
<proteinExistence type="inferred from homology"/>
<dbReference type="PANTHER" id="PTHR43133:SF53">
    <property type="entry name" value="ECF RNA POLYMERASE SIGMA-E FACTOR"/>
    <property type="match status" value="1"/>
</dbReference>
<dbReference type="Gene3D" id="1.10.1740.10">
    <property type="match status" value="1"/>
</dbReference>
<dbReference type="InterPro" id="IPR036388">
    <property type="entry name" value="WH-like_DNA-bd_sf"/>
</dbReference>
<dbReference type="SUPFAM" id="SSF88946">
    <property type="entry name" value="Sigma2 domain of RNA polymerase sigma factors"/>
    <property type="match status" value="1"/>
</dbReference>
<evidence type="ECO:0000256" key="1">
    <source>
        <dbReference type="ARBA" id="ARBA00010641"/>
    </source>
</evidence>